<evidence type="ECO:0000256" key="6">
    <source>
        <dbReference type="SAM" id="MobiDB-lite"/>
    </source>
</evidence>
<dbReference type="InterPro" id="IPR049482">
    <property type="entry name" value="ANM3-like_C2H2_Zf"/>
</dbReference>
<dbReference type="PANTHER" id="PTHR13267">
    <property type="entry name" value="ZINC FINGER PROTEIN 277"/>
    <property type="match status" value="1"/>
</dbReference>
<dbReference type="AlphaFoldDB" id="A0A2G2Y7A5"/>
<feature type="domain" description="Protein arginine N-methyltransferase 3-like C2H2 zinc finger" evidence="7">
    <location>
        <begin position="75"/>
        <end position="97"/>
    </location>
</feature>
<dbReference type="GO" id="GO:0046872">
    <property type="term" value="F:metal ion binding"/>
    <property type="evidence" value="ECO:0007669"/>
    <property type="project" value="UniProtKB-KW"/>
</dbReference>
<comment type="caution">
    <text evidence="8">The sequence shown here is derived from an EMBL/GenBank/DDBJ whole genome shotgun (WGS) entry which is preliminary data.</text>
</comment>
<proteinExistence type="predicted"/>
<evidence type="ECO:0000313" key="9">
    <source>
        <dbReference type="Proteomes" id="UP000222542"/>
    </source>
</evidence>
<feature type="compositionally biased region" description="Polar residues" evidence="6">
    <location>
        <begin position="1"/>
        <end position="10"/>
    </location>
</feature>
<sequence length="114" mass="12989">MAMEESNTSYMEVEGENSDSDKDQNWENWENGDEEDDAMNSKLLCLFCDSTYGSSNALFEHCASAHRFHFNTLRTTLVLDFYGCFKLINYVRSKRSTRPPCDKAIGGEIAPRAL</sequence>
<dbReference type="Pfam" id="PF21137">
    <property type="entry name" value="ANM3_C2H2_Zf"/>
    <property type="match status" value="1"/>
</dbReference>
<accession>A0A2G2Y7A5</accession>
<evidence type="ECO:0000256" key="1">
    <source>
        <dbReference type="ARBA" id="ARBA00004496"/>
    </source>
</evidence>
<dbReference type="SUPFAM" id="SSF57667">
    <property type="entry name" value="beta-beta-alpha zinc fingers"/>
    <property type="match status" value="1"/>
</dbReference>
<reference evidence="8 9" key="1">
    <citation type="journal article" date="2014" name="Nat. Genet.">
        <title>Genome sequence of the hot pepper provides insights into the evolution of pungency in Capsicum species.</title>
        <authorList>
            <person name="Kim S."/>
            <person name="Park M."/>
            <person name="Yeom S.I."/>
            <person name="Kim Y.M."/>
            <person name="Lee J.M."/>
            <person name="Lee H.A."/>
            <person name="Seo E."/>
            <person name="Choi J."/>
            <person name="Cheong K."/>
            <person name="Kim K.T."/>
            <person name="Jung K."/>
            <person name="Lee G.W."/>
            <person name="Oh S.K."/>
            <person name="Bae C."/>
            <person name="Kim S.B."/>
            <person name="Lee H.Y."/>
            <person name="Kim S.Y."/>
            <person name="Kim M.S."/>
            <person name="Kang B.C."/>
            <person name="Jo Y.D."/>
            <person name="Yang H.B."/>
            <person name="Jeong H.J."/>
            <person name="Kang W.H."/>
            <person name="Kwon J.K."/>
            <person name="Shin C."/>
            <person name="Lim J.Y."/>
            <person name="Park J.H."/>
            <person name="Huh J.H."/>
            <person name="Kim J.S."/>
            <person name="Kim B.D."/>
            <person name="Cohen O."/>
            <person name="Paran I."/>
            <person name="Suh M.C."/>
            <person name="Lee S.B."/>
            <person name="Kim Y.K."/>
            <person name="Shin Y."/>
            <person name="Noh S.J."/>
            <person name="Park J."/>
            <person name="Seo Y.S."/>
            <person name="Kwon S.Y."/>
            <person name="Kim H.A."/>
            <person name="Park J.M."/>
            <person name="Kim H.J."/>
            <person name="Choi S.B."/>
            <person name="Bosland P.W."/>
            <person name="Reeves G."/>
            <person name="Jo S.H."/>
            <person name="Lee B.W."/>
            <person name="Cho H.T."/>
            <person name="Choi H.S."/>
            <person name="Lee M.S."/>
            <person name="Yu Y."/>
            <person name="Do Choi Y."/>
            <person name="Park B.S."/>
            <person name="van Deynze A."/>
            <person name="Ashrafi H."/>
            <person name="Hill T."/>
            <person name="Kim W.T."/>
            <person name="Pai H.S."/>
            <person name="Ahn H.K."/>
            <person name="Yeam I."/>
            <person name="Giovannoni J.J."/>
            <person name="Rose J.K."/>
            <person name="Sorensen I."/>
            <person name="Lee S.J."/>
            <person name="Kim R.W."/>
            <person name="Choi I.Y."/>
            <person name="Choi B.S."/>
            <person name="Lim J.S."/>
            <person name="Lee Y.H."/>
            <person name="Choi D."/>
        </authorList>
    </citation>
    <scope>NUCLEOTIDE SEQUENCE [LARGE SCALE GENOMIC DNA]</scope>
    <source>
        <strain evidence="9">cv. CM334</strain>
    </source>
</reference>
<keyword evidence="3" id="KW-0963">Cytoplasm</keyword>
<dbReference type="STRING" id="4072.A0A2G2Y7A5"/>
<keyword evidence="9" id="KW-1185">Reference proteome</keyword>
<dbReference type="InterPro" id="IPR040048">
    <property type="entry name" value="ZNF277"/>
</dbReference>
<reference evidence="8 9" key="2">
    <citation type="journal article" date="2017" name="Genome Biol.">
        <title>New reference genome sequences of hot pepper reveal the massive evolution of plant disease-resistance genes by retroduplication.</title>
        <authorList>
            <person name="Kim S."/>
            <person name="Park J."/>
            <person name="Yeom S.I."/>
            <person name="Kim Y.M."/>
            <person name="Seo E."/>
            <person name="Kim K.T."/>
            <person name="Kim M.S."/>
            <person name="Lee J.M."/>
            <person name="Cheong K."/>
            <person name="Shin H.S."/>
            <person name="Kim S.B."/>
            <person name="Han K."/>
            <person name="Lee J."/>
            <person name="Park M."/>
            <person name="Lee H.A."/>
            <person name="Lee H.Y."/>
            <person name="Lee Y."/>
            <person name="Oh S."/>
            <person name="Lee J.H."/>
            <person name="Choi E."/>
            <person name="Choi E."/>
            <person name="Lee S.E."/>
            <person name="Jeon J."/>
            <person name="Kim H."/>
            <person name="Choi G."/>
            <person name="Song H."/>
            <person name="Lee J."/>
            <person name="Lee S.C."/>
            <person name="Kwon J.K."/>
            <person name="Lee H.Y."/>
            <person name="Koo N."/>
            <person name="Hong Y."/>
            <person name="Kim R.W."/>
            <person name="Kang W.H."/>
            <person name="Huh J.H."/>
            <person name="Kang B.C."/>
            <person name="Yang T.J."/>
            <person name="Lee Y.H."/>
            <person name="Bennetzen J.L."/>
            <person name="Choi D."/>
        </authorList>
    </citation>
    <scope>NUCLEOTIDE SEQUENCE [LARGE SCALE GENOMIC DNA]</scope>
    <source>
        <strain evidence="9">cv. CM334</strain>
    </source>
</reference>
<dbReference type="Gramene" id="PHT65646">
    <property type="protein sequence ID" value="PHT65646"/>
    <property type="gene ID" value="T459_30071"/>
</dbReference>
<dbReference type="EMBL" id="AYRZ02000012">
    <property type="protein sequence ID" value="PHT65646.1"/>
    <property type="molecule type" value="Genomic_DNA"/>
</dbReference>
<keyword evidence="4" id="KW-0479">Metal-binding</keyword>
<evidence type="ECO:0000256" key="4">
    <source>
        <dbReference type="ARBA" id="ARBA00022723"/>
    </source>
</evidence>
<keyword evidence="5" id="KW-0862">Zinc</keyword>
<evidence type="ECO:0000313" key="8">
    <source>
        <dbReference type="EMBL" id="PHT65646.1"/>
    </source>
</evidence>
<evidence type="ECO:0000256" key="3">
    <source>
        <dbReference type="ARBA" id="ARBA00022490"/>
    </source>
</evidence>
<gene>
    <name evidence="8" type="ORF">T459_30071</name>
</gene>
<dbReference type="GO" id="GO:0035242">
    <property type="term" value="F:protein-arginine omega-N asymmetric methyltransferase activity"/>
    <property type="evidence" value="ECO:0007669"/>
    <property type="project" value="UniProtKB-EC"/>
</dbReference>
<evidence type="ECO:0000256" key="5">
    <source>
        <dbReference type="ARBA" id="ARBA00022833"/>
    </source>
</evidence>
<dbReference type="Proteomes" id="UP000222542">
    <property type="component" value="Unassembled WGS sequence"/>
</dbReference>
<dbReference type="InterPro" id="IPR036236">
    <property type="entry name" value="Znf_C2H2_sf"/>
</dbReference>
<feature type="region of interest" description="Disordered" evidence="6">
    <location>
        <begin position="1"/>
        <end position="35"/>
    </location>
</feature>
<evidence type="ECO:0000256" key="2">
    <source>
        <dbReference type="ARBA" id="ARBA00011925"/>
    </source>
</evidence>
<comment type="subcellular location">
    <subcellularLocation>
        <location evidence="1">Cytoplasm</location>
    </subcellularLocation>
</comment>
<protein>
    <recommendedName>
        <fullName evidence="2">type I protein arginine methyltransferase</fullName>
        <ecNumber evidence="2">2.1.1.319</ecNumber>
    </recommendedName>
</protein>
<organism evidence="8 9">
    <name type="scientific">Capsicum annuum</name>
    <name type="common">Capsicum pepper</name>
    <dbReference type="NCBI Taxonomy" id="4072"/>
    <lineage>
        <taxon>Eukaryota</taxon>
        <taxon>Viridiplantae</taxon>
        <taxon>Streptophyta</taxon>
        <taxon>Embryophyta</taxon>
        <taxon>Tracheophyta</taxon>
        <taxon>Spermatophyta</taxon>
        <taxon>Magnoliopsida</taxon>
        <taxon>eudicotyledons</taxon>
        <taxon>Gunneridae</taxon>
        <taxon>Pentapetalae</taxon>
        <taxon>asterids</taxon>
        <taxon>lamiids</taxon>
        <taxon>Solanales</taxon>
        <taxon>Solanaceae</taxon>
        <taxon>Solanoideae</taxon>
        <taxon>Capsiceae</taxon>
        <taxon>Capsicum</taxon>
    </lineage>
</organism>
<name>A0A2G2Y7A5_CAPAN</name>
<dbReference type="EC" id="2.1.1.319" evidence="2"/>
<evidence type="ECO:0000259" key="7">
    <source>
        <dbReference type="Pfam" id="PF21137"/>
    </source>
</evidence>
<dbReference type="GO" id="GO:0005737">
    <property type="term" value="C:cytoplasm"/>
    <property type="evidence" value="ECO:0007669"/>
    <property type="project" value="UniProtKB-SubCell"/>
</dbReference>
<dbReference type="PANTHER" id="PTHR13267:SF3">
    <property type="entry name" value="ZINC FINGER PROTEIN 277"/>
    <property type="match status" value="1"/>
</dbReference>